<dbReference type="Proteomes" id="UP001459204">
    <property type="component" value="Unassembled WGS sequence"/>
</dbReference>
<evidence type="ECO:0000256" key="1">
    <source>
        <dbReference type="SAM" id="SignalP"/>
    </source>
</evidence>
<protein>
    <recommendedName>
        <fullName evidence="4">Secreted protein</fullName>
    </recommendedName>
</protein>
<keyword evidence="1" id="KW-0732">Signal</keyword>
<evidence type="ECO:0000313" key="3">
    <source>
        <dbReference type="Proteomes" id="UP001459204"/>
    </source>
</evidence>
<proteinExistence type="predicted"/>
<gene>
    <name evidence="2" type="ORF">AAD027_00790</name>
</gene>
<organism evidence="2 3">
    <name type="scientific">Pseudoxanthomonas putridarboris</name>
    <dbReference type="NCBI Taxonomy" id="752605"/>
    <lineage>
        <taxon>Bacteria</taxon>
        <taxon>Pseudomonadati</taxon>
        <taxon>Pseudomonadota</taxon>
        <taxon>Gammaproteobacteria</taxon>
        <taxon>Lysobacterales</taxon>
        <taxon>Lysobacteraceae</taxon>
        <taxon>Pseudoxanthomonas</taxon>
    </lineage>
</organism>
<comment type="caution">
    <text evidence="2">The sequence shown here is derived from an EMBL/GenBank/DDBJ whole genome shotgun (WGS) entry which is preliminary data.</text>
</comment>
<reference evidence="2 3" key="1">
    <citation type="submission" date="2024-04" db="EMBL/GenBank/DDBJ databases">
        <title>Draft genome sequence of Pseudoxanthomonas putridarboris WD12.</title>
        <authorList>
            <person name="Oh J."/>
        </authorList>
    </citation>
    <scope>NUCLEOTIDE SEQUENCE [LARGE SCALE GENOMIC DNA]</scope>
    <source>
        <strain evidence="2 3">WD12</strain>
    </source>
</reference>
<dbReference type="EMBL" id="JBBWWT010000001">
    <property type="protein sequence ID" value="MEL1262910.1"/>
    <property type="molecule type" value="Genomic_DNA"/>
</dbReference>
<keyword evidence="3" id="KW-1185">Reference proteome</keyword>
<evidence type="ECO:0008006" key="4">
    <source>
        <dbReference type="Google" id="ProtNLM"/>
    </source>
</evidence>
<dbReference type="RefSeq" id="WP_341724109.1">
    <property type="nucleotide sequence ID" value="NZ_JBBWWT010000001.1"/>
</dbReference>
<sequence length="155" mass="17113">MPSLRPHVLLPVFLLLSGLLFPAAAAAQAASGYAPATGDVVVDRYLADINDYASRYPAAFADEMARYYAVPRGYVEAMQQQPDWTAGDIYMACALAQVAGQPCRAVVREWSRDHAGGWQSVAERLEVAPGTPQFRRLRKSLDDTYLRWARPAPQK</sequence>
<name>A0ABU9IVZ0_9GAMM</name>
<evidence type="ECO:0000313" key="2">
    <source>
        <dbReference type="EMBL" id="MEL1262910.1"/>
    </source>
</evidence>
<feature type="signal peptide" evidence="1">
    <location>
        <begin position="1"/>
        <end position="29"/>
    </location>
</feature>
<accession>A0ABU9IVZ0</accession>
<feature type="chain" id="PRO_5046002636" description="Secreted protein" evidence="1">
    <location>
        <begin position="30"/>
        <end position="155"/>
    </location>
</feature>